<dbReference type="AlphaFoldDB" id="A0A3N6QG79"/>
<dbReference type="EMBL" id="QGKY02001015">
    <property type="protein sequence ID" value="KAF2571360.1"/>
    <property type="molecule type" value="Genomic_DNA"/>
</dbReference>
<name>A0A3N6QG79_BRACR</name>
<feature type="region of interest" description="Disordered" evidence="1">
    <location>
        <begin position="38"/>
        <end position="60"/>
    </location>
</feature>
<feature type="compositionally biased region" description="Acidic residues" evidence="1">
    <location>
        <begin position="40"/>
        <end position="49"/>
    </location>
</feature>
<accession>A0A3N6QG79</accession>
<reference evidence="3 4" key="3">
    <citation type="journal article" date="2020" name="BMC Genomics">
        <title>Intraspecific diversification of the crop wild relative Brassica cretica Lam. using demographic model selection.</title>
        <authorList>
            <person name="Kioukis A."/>
            <person name="Michalopoulou V.A."/>
            <person name="Briers L."/>
            <person name="Pirintsos S."/>
            <person name="Studholme D.J."/>
            <person name="Pavlidis P."/>
            <person name="Sarris P.F."/>
        </authorList>
    </citation>
    <scope>NUCLEOTIDE SEQUENCE [LARGE SCALE GENOMIC DNA]</scope>
    <source>
        <strain evidence="4">cv. PFS-1207/04</strain>
        <strain evidence="3">PFS-1207/04</strain>
    </source>
</reference>
<reference evidence="2" key="1">
    <citation type="submission" date="2019-12" db="EMBL/GenBank/DDBJ databases">
        <title>Genome sequencing and annotation of Brassica cretica.</title>
        <authorList>
            <person name="Studholme D.J."/>
            <person name="Sarris P.F."/>
        </authorList>
    </citation>
    <scope>NUCLEOTIDE SEQUENCE</scope>
    <source>
        <strain evidence="2">PFS-102/07</strain>
        <tissue evidence="2">Leaf</tissue>
    </source>
</reference>
<reference evidence="3" key="2">
    <citation type="submission" date="2019-12" db="EMBL/GenBank/DDBJ databases">
        <authorList>
            <person name="Studholme D.J."/>
            <person name="Sarris P."/>
        </authorList>
    </citation>
    <scope>NUCLEOTIDE SEQUENCE</scope>
    <source>
        <strain evidence="3">PFS-1207/04</strain>
        <tissue evidence="3">Leaf</tissue>
    </source>
</reference>
<keyword evidence="4" id="KW-1185">Reference proteome</keyword>
<evidence type="ECO:0000313" key="2">
    <source>
        <dbReference type="EMBL" id="KAF2571360.1"/>
    </source>
</evidence>
<feature type="compositionally biased region" description="Basic and acidic residues" evidence="1">
    <location>
        <begin position="50"/>
        <end position="60"/>
    </location>
</feature>
<dbReference type="EMBL" id="QGKV02000759">
    <property type="protein sequence ID" value="KAF3568468.1"/>
    <property type="molecule type" value="Genomic_DNA"/>
</dbReference>
<organism evidence="2">
    <name type="scientific">Brassica cretica</name>
    <name type="common">Mustard</name>
    <dbReference type="NCBI Taxonomy" id="69181"/>
    <lineage>
        <taxon>Eukaryota</taxon>
        <taxon>Viridiplantae</taxon>
        <taxon>Streptophyta</taxon>
        <taxon>Embryophyta</taxon>
        <taxon>Tracheophyta</taxon>
        <taxon>Spermatophyta</taxon>
        <taxon>Magnoliopsida</taxon>
        <taxon>eudicotyledons</taxon>
        <taxon>Gunneridae</taxon>
        <taxon>Pentapetalae</taxon>
        <taxon>rosids</taxon>
        <taxon>malvids</taxon>
        <taxon>Brassicales</taxon>
        <taxon>Brassicaceae</taxon>
        <taxon>Brassiceae</taxon>
        <taxon>Brassica</taxon>
    </lineage>
</organism>
<gene>
    <name evidence="3" type="ORF">DY000_02014763</name>
    <name evidence="2" type="ORF">F2Q70_00003072</name>
</gene>
<evidence type="ECO:0000256" key="1">
    <source>
        <dbReference type="SAM" id="MobiDB-lite"/>
    </source>
</evidence>
<evidence type="ECO:0000313" key="3">
    <source>
        <dbReference type="EMBL" id="KAF3568468.1"/>
    </source>
</evidence>
<dbReference type="Proteomes" id="UP000266723">
    <property type="component" value="Unassembled WGS sequence"/>
</dbReference>
<comment type="caution">
    <text evidence="2">The sequence shown here is derived from an EMBL/GenBank/DDBJ whole genome shotgun (WGS) entry which is preliminary data.</text>
</comment>
<protein>
    <submittedName>
        <fullName evidence="2">Uncharacterized protein</fullName>
    </submittedName>
</protein>
<sequence length="60" mass="7113">MLKERREFGRCSEGTGDAEREHAMLTGDVMLKKRVILSKEEEEEIEGDDMERGERREERE</sequence>
<evidence type="ECO:0000313" key="4">
    <source>
        <dbReference type="Proteomes" id="UP000266723"/>
    </source>
</evidence>
<proteinExistence type="predicted"/>